<feature type="compositionally biased region" description="Acidic residues" evidence="1">
    <location>
        <begin position="216"/>
        <end position="227"/>
    </location>
</feature>
<dbReference type="PANTHER" id="PTHR21315:SF2">
    <property type="entry name" value="APRATAXIN AND PNK-LIKE FACTOR"/>
    <property type="match status" value="1"/>
</dbReference>
<organism evidence="3">
    <name type="scientific">Phallusia mammillata</name>
    <dbReference type="NCBI Taxonomy" id="59560"/>
    <lineage>
        <taxon>Eukaryota</taxon>
        <taxon>Metazoa</taxon>
        <taxon>Chordata</taxon>
        <taxon>Tunicata</taxon>
        <taxon>Ascidiacea</taxon>
        <taxon>Phlebobranchia</taxon>
        <taxon>Ascidiidae</taxon>
        <taxon>Phallusia</taxon>
    </lineage>
</organism>
<feature type="compositionally biased region" description="Polar residues" evidence="1">
    <location>
        <begin position="230"/>
        <end position="258"/>
    </location>
</feature>
<dbReference type="GO" id="GO:0008408">
    <property type="term" value="F:3'-5' exonuclease activity"/>
    <property type="evidence" value="ECO:0007669"/>
    <property type="project" value="InterPro"/>
</dbReference>
<dbReference type="AlphaFoldDB" id="A0A6F9D744"/>
<dbReference type="InterPro" id="IPR019406">
    <property type="entry name" value="APLF_PBZ"/>
</dbReference>
<feature type="domain" description="PBZ-type" evidence="2">
    <location>
        <begin position="355"/>
        <end position="380"/>
    </location>
</feature>
<feature type="region of interest" description="Disordered" evidence="1">
    <location>
        <begin position="415"/>
        <end position="504"/>
    </location>
</feature>
<dbReference type="GO" id="GO:0006302">
    <property type="term" value="P:double-strand break repair"/>
    <property type="evidence" value="ECO:0007669"/>
    <property type="project" value="InterPro"/>
</dbReference>
<sequence>MDLSKFVLTRVDSTSNQQISIENDETLLGRGSFLAVSDKKVSRKHALLSFKEGIVNLKSIHVNPCFVKLKSGKQLILKNGGSIDLCTGDKFSLLQDKYSFCVDIDIEPTVKDVATPQLSPEKATENGLKVENLDDDIVSCTEKTCQTSLADERRASSEQVKPKLVKIFPSSYSNSSSLSPNKKRKLPAWMTSPGKTNNKNVSPAKKFKSTKVSSEEIPDLSELMEEETNAKPQTHDPLNNSNSSDEKPQSCSSKDPDNSNLNLSFCAAEHNPLKPTQKDSFISEQVPSNNENTESNLSKTSINKDILESDCSESDKDYNISIKSIIDEAKDISAGSHDILEQLSNSSNIPTNPSRESCAYGHSCYRRNPTHFQEFSHPGDADYVSPPNSDVSDDGDSRPECEYGLQCYRKNPIHRRQFKHSRRVTPKRATTRKTKRRDDDDDSDEDDYDLEDSFICDDETSEEEEQSIDEDSEWKPSQGKKKKNSQNNDGTCSGSGSESDDVDDLVADAKDFARNKKMWKR</sequence>
<dbReference type="InterPro" id="IPR039253">
    <property type="entry name" value="APLF"/>
</dbReference>
<feature type="domain" description="PBZ-type" evidence="2">
    <location>
        <begin position="398"/>
        <end position="420"/>
    </location>
</feature>
<dbReference type="GO" id="GO:0005634">
    <property type="term" value="C:nucleus"/>
    <property type="evidence" value="ECO:0007669"/>
    <property type="project" value="TreeGrafter"/>
</dbReference>
<dbReference type="SUPFAM" id="SSF49879">
    <property type="entry name" value="SMAD/FHA domain"/>
    <property type="match status" value="1"/>
</dbReference>
<reference evidence="3" key="1">
    <citation type="submission" date="2020-04" db="EMBL/GenBank/DDBJ databases">
        <authorList>
            <person name="Neveu A P."/>
        </authorList>
    </citation>
    <scope>NUCLEOTIDE SEQUENCE</scope>
    <source>
        <tissue evidence="3">Whole embryo</tissue>
    </source>
</reference>
<dbReference type="GO" id="GO:0035861">
    <property type="term" value="C:site of double-strand break"/>
    <property type="evidence" value="ECO:0007669"/>
    <property type="project" value="TreeGrafter"/>
</dbReference>
<dbReference type="CDD" id="cd22671">
    <property type="entry name" value="FHA_APTX-like"/>
    <property type="match status" value="1"/>
</dbReference>
<dbReference type="Gene3D" id="2.60.200.20">
    <property type="match status" value="1"/>
</dbReference>
<evidence type="ECO:0000256" key="1">
    <source>
        <dbReference type="SAM" id="MobiDB-lite"/>
    </source>
</evidence>
<gene>
    <name evidence="3" type="primary">Aplf-002</name>
</gene>
<dbReference type="EMBL" id="LR782978">
    <property type="protein sequence ID" value="CAB3222546.1"/>
    <property type="molecule type" value="mRNA"/>
</dbReference>
<feature type="region of interest" description="Disordered" evidence="1">
    <location>
        <begin position="371"/>
        <end position="398"/>
    </location>
</feature>
<name>A0A6F9D744_9ASCI</name>
<feature type="region of interest" description="Disordered" evidence="1">
    <location>
        <begin position="171"/>
        <end position="258"/>
    </location>
</feature>
<feature type="compositionally biased region" description="Acidic residues" evidence="1">
    <location>
        <begin position="439"/>
        <end position="472"/>
    </location>
</feature>
<proteinExistence type="evidence at transcript level"/>
<dbReference type="GO" id="GO:0003906">
    <property type="term" value="F:DNA-(apurinic or apyrimidinic site) endonuclease activity"/>
    <property type="evidence" value="ECO:0007669"/>
    <property type="project" value="InterPro"/>
</dbReference>
<dbReference type="PANTHER" id="PTHR21315">
    <property type="entry name" value="APRATAXIN AND PNK-LIKE FACTOR-RELATED"/>
    <property type="match status" value="1"/>
</dbReference>
<evidence type="ECO:0000313" key="3">
    <source>
        <dbReference type="EMBL" id="CAB3222546.1"/>
    </source>
</evidence>
<evidence type="ECO:0000259" key="2">
    <source>
        <dbReference type="Pfam" id="PF10283"/>
    </source>
</evidence>
<dbReference type="Pfam" id="PF10283">
    <property type="entry name" value="zf-CCHH"/>
    <property type="match status" value="2"/>
</dbReference>
<dbReference type="InterPro" id="IPR008984">
    <property type="entry name" value="SMAD_FHA_dom_sf"/>
</dbReference>
<feature type="compositionally biased region" description="Basic residues" evidence="1">
    <location>
        <begin position="415"/>
        <end position="435"/>
    </location>
</feature>
<protein>
    <submittedName>
        <fullName evidence="3">Aprataxin and PNK-like factor</fullName>
    </submittedName>
</protein>
<accession>A0A6F9D744</accession>